<feature type="region of interest" description="Disordered" evidence="2">
    <location>
        <begin position="218"/>
        <end position="296"/>
    </location>
</feature>
<evidence type="ECO:0000313" key="4">
    <source>
        <dbReference type="Proteomes" id="UP000653454"/>
    </source>
</evidence>
<evidence type="ECO:0000313" key="3">
    <source>
        <dbReference type="EMBL" id="CAG9138680.1"/>
    </source>
</evidence>
<comment type="caution">
    <text evidence="3">The sequence shown here is derived from an EMBL/GenBank/DDBJ whole genome shotgun (WGS) entry which is preliminary data.</text>
</comment>
<reference evidence="3" key="1">
    <citation type="submission" date="2020-11" db="EMBL/GenBank/DDBJ databases">
        <authorList>
            <person name="Whiteford S."/>
        </authorList>
    </citation>
    <scope>NUCLEOTIDE SEQUENCE</scope>
</reference>
<dbReference type="InterPro" id="IPR011011">
    <property type="entry name" value="Znf_FYVE_PHD"/>
</dbReference>
<proteinExistence type="predicted"/>
<gene>
    <name evidence="3" type="ORF">PLXY2_LOCUS16933</name>
</gene>
<accession>A0A8S4GDZ9</accession>
<evidence type="ECO:0000256" key="1">
    <source>
        <dbReference type="SAM" id="Coils"/>
    </source>
</evidence>
<dbReference type="Proteomes" id="UP000653454">
    <property type="component" value="Unassembled WGS sequence"/>
</dbReference>
<dbReference type="Gene3D" id="3.30.40.10">
    <property type="entry name" value="Zinc/RING finger domain, C3HC4 (zinc finger)"/>
    <property type="match status" value="1"/>
</dbReference>
<sequence length="337" mass="36801">MNKCGGCKKFVARADIIKCTKCTKCATVYHPYCVKEGQQDPATWVCPSCASKHPAPTLTAEVPAADRMSCQEPEVVAPDDQLNSTANDTTEEFKVELGLEIRLFRQELTAAREEIKVFRSEVQELKNSFLATDQRLNALDSRVDQLEQRLTDGTGSRLESIIAELRLELNEKDQEMLENDVEVSNLPEESGENPMHLILSVANKLGVSLRESDVVSAERVGARNRWSRAPGEGGEGAGAGGGPAEATSGATYAPRAQGRPDDRGAHPSRSHFGRPRPVLRAAPHLHQRTVDKKQSVLISASTGGRAKPVLEIHLDQKRPYIRAKVPGLAPSMDTHRG</sequence>
<evidence type="ECO:0000256" key="2">
    <source>
        <dbReference type="SAM" id="MobiDB-lite"/>
    </source>
</evidence>
<dbReference type="AlphaFoldDB" id="A0A8S4GDZ9"/>
<keyword evidence="1" id="KW-0175">Coiled coil</keyword>
<protein>
    <submittedName>
        <fullName evidence="3">(diamondback moth) hypothetical protein</fullName>
    </submittedName>
</protein>
<name>A0A8S4GDZ9_PLUXY</name>
<dbReference type="EMBL" id="CAJHNJ030000727">
    <property type="protein sequence ID" value="CAG9138680.1"/>
    <property type="molecule type" value="Genomic_DNA"/>
</dbReference>
<dbReference type="InterPro" id="IPR013083">
    <property type="entry name" value="Znf_RING/FYVE/PHD"/>
</dbReference>
<feature type="compositionally biased region" description="Gly residues" evidence="2">
    <location>
        <begin position="231"/>
        <end position="243"/>
    </location>
</feature>
<feature type="coiled-coil region" evidence="1">
    <location>
        <begin position="101"/>
        <end position="175"/>
    </location>
</feature>
<keyword evidence="4" id="KW-1185">Reference proteome</keyword>
<organism evidence="3 4">
    <name type="scientific">Plutella xylostella</name>
    <name type="common">Diamondback moth</name>
    <name type="synonym">Plutella maculipennis</name>
    <dbReference type="NCBI Taxonomy" id="51655"/>
    <lineage>
        <taxon>Eukaryota</taxon>
        <taxon>Metazoa</taxon>
        <taxon>Ecdysozoa</taxon>
        <taxon>Arthropoda</taxon>
        <taxon>Hexapoda</taxon>
        <taxon>Insecta</taxon>
        <taxon>Pterygota</taxon>
        <taxon>Neoptera</taxon>
        <taxon>Endopterygota</taxon>
        <taxon>Lepidoptera</taxon>
        <taxon>Glossata</taxon>
        <taxon>Ditrysia</taxon>
        <taxon>Yponomeutoidea</taxon>
        <taxon>Plutellidae</taxon>
        <taxon>Plutella</taxon>
    </lineage>
</organism>
<dbReference type="SUPFAM" id="SSF57903">
    <property type="entry name" value="FYVE/PHD zinc finger"/>
    <property type="match status" value="1"/>
</dbReference>